<keyword evidence="3" id="KW-0812">Transmembrane</keyword>
<comment type="caution">
    <text evidence="5">The sequence shown here is derived from an EMBL/GenBank/DDBJ whole genome shotgun (WGS) entry which is preliminary data.</text>
</comment>
<gene>
    <name evidence="5" type="ORF">DPMN_097009</name>
</gene>
<dbReference type="Proteomes" id="UP000828390">
    <property type="component" value="Unassembled WGS sequence"/>
</dbReference>
<reference evidence="5" key="1">
    <citation type="journal article" date="2019" name="bioRxiv">
        <title>The Genome of the Zebra Mussel, Dreissena polymorpha: A Resource for Invasive Species Research.</title>
        <authorList>
            <person name="McCartney M.A."/>
            <person name="Auch B."/>
            <person name="Kono T."/>
            <person name="Mallez S."/>
            <person name="Zhang Y."/>
            <person name="Obille A."/>
            <person name="Becker A."/>
            <person name="Abrahante J.E."/>
            <person name="Garbe J."/>
            <person name="Badalamenti J.P."/>
            <person name="Herman A."/>
            <person name="Mangelson H."/>
            <person name="Liachko I."/>
            <person name="Sullivan S."/>
            <person name="Sone E.D."/>
            <person name="Koren S."/>
            <person name="Silverstein K.A.T."/>
            <person name="Beckman K.B."/>
            <person name="Gohl D.M."/>
        </authorList>
    </citation>
    <scope>NUCLEOTIDE SEQUENCE</scope>
    <source>
        <strain evidence="5">Duluth1</strain>
        <tissue evidence="5">Whole animal</tissue>
    </source>
</reference>
<evidence type="ECO:0000256" key="1">
    <source>
        <dbReference type="ARBA" id="ARBA00004141"/>
    </source>
</evidence>
<keyword evidence="6" id="KW-1185">Reference proteome</keyword>
<evidence type="ECO:0000256" key="2">
    <source>
        <dbReference type="ARBA" id="ARBA00006375"/>
    </source>
</evidence>
<comment type="subcellular location">
    <subcellularLocation>
        <location evidence="1">Membrane</location>
        <topology evidence="1">Multi-pass membrane protein</topology>
    </subcellularLocation>
</comment>
<dbReference type="GO" id="GO:0016020">
    <property type="term" value="C:membrane"/>
    <property type="evidence" value="ECO:0007669"/>
    <property type="project" value="UniProtKB-SubCell"/>
</dbReference>
<proteinExistence type="inferred from homology"/>
<dbReference type="Gene3D" id="1.50.40.10">
    <property type="entry name" value="Mitochondrial carrier domain"/>
    <property type="match status" value="1"/>
</dbReference>
<evidence type="ECO:0000256" key="4">
    <source>
        <dbReference type="ARBA" id="ARBA00023136"/>
    </source>
</evidence>
<evidence type="ECO:0000313" key="5">
    <source>
        <dbReference type="EMBL" id="KAH3854467.1"/>
    </source>
</evidence>
<organism evidence="5 6">
    <name type="scientific">Dreissena polymorpha</name>
    <name type="common">Zebra mussel</name>
    <name type="synonym">Mytilus polymorpha</name>
    <dbReference type="NCBI Taxonomy" id="45954"/>
    <lineage>
        <taxon>Eukaryota</taxon>
        <taxon>Metazoa</taxon>
        <taxon>Spiralia</taxon>
        <taxon>Lophotrochozoa</taxon>
        <taxon>Mollusca</taxon>
        <taxon>Bivalvia</taxon>
        <taxon>Autobranchia</taxon>
        <taxon>Heteroconchia</taxon>
        <taxon>Euheterodonta</taxon>
        <taxon>Imparidentia</taxon>
        <taxon>Neoheterodontei</taxon>
        <taxon>Myida</taxon>
        <taxon>Dreissenoidea</taxon>
        <taxon>Dreissenidae</taxon>
        <taxon>Dreissena</taxon>
    </lineage>
</organism>
<keyword evidence="4" id="KW-0472">Membrane</keyword>
<sequence>MKMKQMANLRRPFFKGPIQDCTKVIYQERGFLGFLKGVLAMLYRAVPSAHEFLRATMQEHIVSANNGVIASLIADGIARCCNRASVIPFDVIKNHY</sequence>
<dbReference type="InterPro" id="IPR023395">
    <property type="entry name" value="MCP_dom_sf"/>
</dbReference>
<dbReference type="SUPFAM" id="SSF103506">
    <property type="entry name" value="Mitochondrial carrier"/>
    <property type="match status" value="1"/>
</dbReference>
<protein>
    <submittedName>
        <fullName evidence="5">Uncharacterized protein</fullName>
    </submittedName>
</protein>
<evidence type="ECO:0000256" key="3">
    <source>
        <dbReference type="ARBA" id="ARBA00022692"/>
    </source>
</evidence>
<reference evidence="5" key="2">
    <citation type="submission" date="2020-11" db="EMBL/GenBank/DDBJ databases">
        <authorList>
            <person name="McCartney M.A."/>
            <person name="Auch B."/>
            <person name="Kono T."/>
            <person name="Mallez S."/>
            <person name="Becker A."/>
            <person name="Gohl D.M."/>
            <person name="Silverstein K.A.T."/>
            <person name="Koren S."/>
            <person name="Bechman K.B."/>
            <person name="Herman A."/>
            <person name="Abrahante J.E."/>
            <person name="Garbe J."/>
        </authorList>
    </citation>
    <scope>NUCLEOTIDE SEQUENCE</scope>
    <source>
        <strain evidence="5">Duluth1</strain>
        <tissue evidence="5">Whole animal</tissue>
    </source>
</reference>
<name>A0A9D4L9H3_DREPO</name>
<comment type="similarity">
    <text evidence="2">Belongs to the mitochondrial carrier (TC 2.A.29) family.</text>
</comment>
<dbReference type="Pfam" id="PF00153">
    <property type="entry name" value="Mito_carr"/>
    <property type="match status" value="1"/>
</dbReference>
<dbReference type="InterPro" id="IPR018108">
    <property type="entry name" value="MCP_transmembrane"/>
</dbReference>
<evidence type="ECO:0000313" key="6">
    <source>
        <dbReference type="Proteomes" id="UP000828390"/>
    </source>
</evidence>
<accession>A0A9D4L9H3</accession>
<dbReference type="AlphaFoldDB" id="A0A9D4L9H3"/>
<dbReference type="EMBL" id="JAIWYP010000003">
    <property type="protein sequence ID" value="KAH3854467.1"/>
    <property type="molecule type" value="Genomic_DNA"/>
</dbReference>